<sequence>MRPFDLQTTLAIVVFFVVALPGTFPFSIPPLILTAQRAFPPPSSCVFQRKSSLSTRLHIFGFGRNDDDGDDVAAPPKFTNDRRQKLGMEDEDAEYDLDAALDNNTDPLITKVIAGSLILALVSLLVVGVVVPSITDYGEGVCSPIQNGGRC</sequence>
<feature type="transmembrane region" description="Helical" evidence="1">
    <location>
        <begin position="112"/>
        <end position="131"/>
    </location>
</feature>
<keyword evidence="1" id="KW-1133">Transmembrane helix</keyword>
<accession>A0A7S1G363</accession>
<keyword evidence="1" id="KW-0472">Membrane</keyword>
<feature type="transmembrane region" description="Helical" evidence="1">
    <location>
        <begin position="6"/>
        <end position="28"/>
    </location>
</feature>
<reference evidence="2" key="1">
    <citation type="submission" date="2021-01" db="EMBL/GenBank/DDBJ databases">
        <authorList>
            <person name="Corre E."/>
            <person name="Pelletier E."/>
            <person name="Niang G."/>
            <person name="Scheremetjew M."/>
            <person name="Finn R."/>
            <person name="Kale V."/>
            <person name="Holt S."/>
            <person name="Cochrane G."/>
            <person name="Meng A."/>
            <person name="Brown T."/>
            <person name="Cohen L."/>
        </authorList>
    </citation>
    <scope>NUCLEOTIDE SEQUENCE</scope>
    <source>
        <strain evidence="2">308</strain>
    </source>
</reference>
<dbReference type="EMBL" id="HBFR01043310">
    <property type="protein sequence ID" value="CAD8904494.1"/>
    <property type="molecule type" value="Transcribed_RNA"/>
</dbReference>
<organism evidence="2">
    <name type="scientific">Corethron hystrix</name>
    <dbReference type="NCBI Taxonomy" id="216773"/>
    <lineage>
        <taxon>Eukaryota</taxon>
        <taxon>Sar</taxon>
        <taxon>Stramenopiles</taxon>
        <taxon>Ochrophyta</taxon>
        <taxon>Bacillariophyta</taxon>
        <taxon>Coscinodiscophyceae</taxon>
        <taxon>Corethrophycidae</taxon>
        <taxon>Corethrales</taxon>
        <taxon>Corethraceae</taxon>
        <taxon>Corethron</taxon>
    </lineage>
</organism>
<evidence type="ECO:0000256" key="1">
    <source>
        <dbReference type="SAM" id="Phobius"/>
    </source>
</evidence>
<evidence type="ECO:0000313" key="2">
    <source>
        <dbReference type="EMBL" id="CAD8904494.1"/>
    </source>
</evidence>
<protein>
    <submittedName>
        <fullName evidence="2">Uncharacterized protein</fullName>
    </submittedName>
</protein>
<dbReference type="AlphaFoldDB" id="A0A7S1G363"/>
<keyword evidence="1" id="KW-0812">Transmembrane</keyword>
<gene>
    <name evidence="2" type="ORF">CHYS00102_LOCUS31714</name>
</gene>
<proteinExistence type="predicted"/>
<name>A0A7S1G363_9STRA</name>